<evidence type="ECO:0008006" key="2">
    <source>
        <dbReference type="Google" id="ProtNLM"/>
    </source>
</evidence>
<gene>
    <name evidence="1" type="ORF">Terrestrivirus15_4</name>
</gene>
<dbReference type="EMBL" id="MK071993">
    <property type="protein sequence ID" value="AYV76761.1"/>
    <property type="molecule type" value="Genomic_DNA"/>
</dbReference>
<dbReference type="InterPro" id="IPR036770">
    <property type="entry name" value="Ankyrin_rpt-contain_sf"/>
</dbReference>
<proteinExistence type="predicted"/>
<dbReference type="SUPFAM" id="SSF48403">
    <property type="entry name" value="Ankyrin repeat"/>
    <property type="match status" value="1"/>
</dbReference>
<reference evidence="1" key="1">
    <citation type="submission" date="2018-10" db="EMBL/GenBank/DDBJ databases">
        <title>Hidden diversity of soil giant viruses.</title>
        <authorList>
            <person name="Schulz F."/>
            <person name="Alteio L."/>
            <person name="Goudeau D."/>
            <person name="Ryan E.M."/>
            <person name="Malmstrom R.R."/>
            <person name="Blanchard J."/>
            <person name="Woyke T."/>
        </authorList>
    </citation>
    <scope>NUCLEOTIDE SEQUENCE</scope>
    <source>
        <strain evidence="1">TEV1</strain>
    </source>
</reference>
<organism evidence="1">
    <name type="scientific">Terrestrivirus sp</name>
    <dbReference type="NCBI Taxonomy" id="2487775"/>
    <lineage>
        <taxon>Viruses</taxon>
        <taxon>Varidnaviria</taxon>
        <taxon>Bamfordvirae</taxon>
        <taxon>Nucleocytoviricota</taxon>
        <taxon>Megaviricetes</taxon>
        <taxon>Imitervirales</taxon>
        <taxon>Mimiviridae</taxon>
        <taxon>Klosneuvirinae</taxon>
    </lineage>
</organism>
<evidence type="ECO:0000313" key="1">
    <source>
        <dbReference type="EMBL" id="AYV76761.1"/>
    </source>
</evidence>
<accession>A0A3G4ZRY8</accession>
<name>A0A3G4ZRY8_9VIRU</name>
<protein>
    <recommendedName>
        <fullName evidence="2">Ankyrin repeat protein</fullName>
    </recommendedName>
</protein>
<sequence length="351" mass="42123">MDTKEEKLYDLCRRFNEPVIIERVGRIERKERPEVILTEEEVTFVNSCLNDNDFDIYDKNLYLSYFSATLLSKNYQLAELIIRNNRFDFKEIQVDTLHSFCTFKKYDLLRLILKDERFDEDILNMQEEYNGKKTLLHCLCQNANDDNMDIIELVINSGKFTKLNAIDEYGHTSLFEVHTKSITAVKLITEHKNFDPNTLTFRTFEDGWSVLDMSTGHHEIFMYFLQLFEKHGLMNQFGVKQTMFNRCKYGMSVFTSLVGHDECYNSFCELIKFIEKHNMRDLVWPELMMVKLDYRGKKVFKLWKDYTLKPDETYKKIIDNTYDHDYDPNYLLDFPVEAISKVVRWHLWKER</sequence>
<dbReference type="Gene3D" id="1.25.40.20">
    <property type="entry name" value="Ankyrin repeat-containing domain"/>
    <property type="match status" value="1"/>
</dbReference>